<evidence type="ECO:0000256" key="1">
    <source>
        <dbReference type="SAM" id="Phobius"/>
    </source>
</evidence>
<evidence type="ECO:0000313" key="3">
    <source>
        <dbReference type="Proteomes" id="UP000280091"/>
    </source>
</evidence>
<name>A0A495S4Y0_9FLAO</name>
<proteinExistence type="predicted"/>
<feature type="transmembrane region" description="Helical" evidence="1">
    <location>
        <begin position="135"/>
        <end position="153"/>
    </location>
</feature>
<evidence type="ECO:0008006" key="4">
    <source>
        <dbReference type="Google" id="ProtNLM"/>
    </source>
</evidence>
<sequence>MRKLNLLKAIIDFVWILALITIPFLLLFIGYLTSSNEPFDIPIKMNGVEITVLDLNAKIVLFFTTLSYIVVMYGLYLFKKLLQLFKLKIIFDDQIIFHFKRIGNLLIISGFLSGLPAFFYKVAQGEIKIEIRANPFLYLISLGLFFMVLSEVFKIAKTMKEENELTI</sequence>
<accession>A0A495S4Y0</accession>
<keyword evidence="1" id="KW-1133">Transmembrane helix</keyword>
<reference evidence="2 3" key="1">
    <citation type="submission" date="2018-10" db="EMBL/GenBank/DDBJ databases">
        <title>Genomic Encyclopedia of Archaeal and Bacterial Type Strains, Phase II (KMG-II): from individual species to whole genera.</title>
        <authorList>
            <person name="Goeker M."/>
        </authorList>
    </citation>
    <scope>NUCLEOTIDE SEQUENCE [LARGE SCALE GENOMIC DNA]</scope>
    <source>
        <strain evidence="2 3">DSM 15094</strain>
    </source>
</reference>
<protein>
    <recommendedName>
        <fullName evidence="4">DUF2975 family protein</fullName>
    </recommendedName>
</protein>
<dbReference type="EMBL" id="RBXA01000001">
    <property type="protein sequence ID" value="RKS94679.1"/>
    <property type="molecule type" value="Genomic_DNA"/>
</dbReference>
<dbReference type="RefSeq" id="WP_121363934.1">
    <property type="nucleotide sequence ID" value="NZ_RBXA01000001.1"/>
</dbReference>
<organism evidence="2 3">
    <name type="scientific">Flavobacterium limicola</name>
    <dbReference type="NCBI Taxonomy" id="180441"/>
    <lineage>
        <taxon>Bacteria</taxon>
        <taxon>Pseudomonadati</taxon>
        <taxon>Bacteroidota</taxon>
        <taxon>Flavobacteriia</taxon>
        <taxon>Flavobacteriales</taxon>
        <taxon>Flavobacteriaceae</taxon>
        <taxon>Flavobacterium</taxon>
    </lineage>
</organism>
<comment type="caution">
    <text evidence="2">The sequence shown here is derived from an EMBL/GenBank/DDBJ whole genome shotgun (WGS) entry which is preliminary data.</text>
</comment>
<keyword evidence="1" id="KW-0812">Transmembrane</keyword>
<evidence type="ECO:0000313" key="2">
    <source>
        <dbReference type="EMBL" id="RKS94679.1"/>
    </source>
</evidence>
<gene>
    <name evidence="2" type="ORF">BC952_0301</name>
</gene>
<dbReference type="Pfam" id="PF11188">
    <property type="entry name" value="DUF2975"/>
    <property type="match status" value="1"/>
</dbReference>
<dbReference type="Proteomes" id="UP000280091">
    <property type="component" value="Unassembled WGS sequence"/>
</dbReference>
<feature type="transmembrane region" description="Helical" evidence="1">
    <location>
        <begin position="59"/>
        <end position="78"/>
    </location>
</feature>
<keyword evidence="1" id="KW-0472">Membrane</keyword>
<feature type="transmembrane region" description="Helical" evidence="1">
    <location>
        <begin position="12"/>
        <end position="32"/>
    </location>
</feature>
<dbReference type="AlphaFoldDB" id="A0A495S4Y0"/>
<keyword evidence="3" id="KW-1185">Reference proteome</keyword>
<dbReference type="InterPro" id="IPR021354">
    <property type="entry name" value="DUF2975"/>
</dbReference>
<dbReference type="OrthoDB" id="1448668at2"/>
<feature type="transmembrane region" description="Helical" evidence="1">
    <location>
        <begin position="105"/>
        <end position="123"/>
    </location>
</feature>